<dbReference type="InterPro" id="IPR045518">
    <property type="entry name" value="2EXR"/>
</dbReference>
<accession>A0A1E1L5A2</accession>
<dbReference type="PANTHER" id="PTHR35910">
    <property type="entry name" value="2EXR DOMAIN-CONTAINING PROTEIN"/>
    <property type="match status" value="1"/>
</dbReference>
<proteinExistence type="predicted"/>
<dbReference type="Proteomes" id="UP000178912">
    <property type="component" value="Unassembled WGS sequence"/>
</dbReference>
<feature type="domain" description="2EXR" evidence="1">
    <location>
        <begin position="95"/>
        <end position="188"/>
    </location>
</feature>
<organism evidence="2 3">
    <name type="scientific">Rhynchosporium agropyri</name>
    <dbReference type="NCBI Taxonomy" id="914238"/>
    <lineage>
        <taxon>Eukaryota</taxon>
        <taxon>Fungi</taxon>
        <taxon>Dikarya</taxon>
        <taxon>Ascomycota</taxon>
        <taxon>Pezizomycotina</taxon>
        <taxon>Leotiomycetes</taxon>
        <taxon>Helotiales</taxon>
        <taxon>Ploettnerulaceae</taxon>
        <taxon>Rhynchosporium</taxon>
    </lineage>
</organism>
<evidence type="ECO:0000259" key="1">
    <source>
        <dbReference type="Pfam" id="PF20150"/>
    </source>
</evidence>
<sequence length="368" mass="41955">MVTASRFGDPQVHAAPAVSYSDMAEVKIATLIEPIAFTSDTPPSPTNVSIPGSVIAETPSRPISISQADPTKGLSHDLLTPIKYKTSTSIRLTSFTLFSKLPLELRNKIIHHCIPHFPRIIQVGSNDTSPYEYIYDVIASSTNPLLQVNGDFRNEVGRYYTAPFIFFSGSGRDVDVKKLRVNWEIDTLFIRRVAVPISLMHEDLFVLDTLFVILFGTNFEQVKNHLCKLAGSVFSHRGFWNRVVGPIHLMQTMQDPFRKFEIFDGFLKLEEVVLVGPNTPEYNKLLRFEDMIAPPPLYWAQIEWHGRGFNRAKNENGDKVKRVKTVVIRMCHYYGTMVCDFLPVYIHLWRIPIFEQDKEAEEMMGVES</sequence>
<reference evidence="3" key="1">
    <citation type="submission" date="2016-03" db="EMBL/GenBank/DDBJ databases">
        <authorList>
            <person name="Guldener U."/>
        </authorList>
    </citation>
    <scope>NUCLEOTIDE SEQUENCE [LARGE SCALE GENOMIC DNA]</scope>
    <source>
        <strain evidence="3">04CH-RAC-A.6.1</strain>
    </source>
</reference>
<name>A0A1E1L5A2_9HELO</name>
<dbReference type="Pfam" id="PF20150">
    <property type="entry name" value="2EXR"/>
    <property type="match status" value="1"/>
</dbReference>
<keyword evidence="3" id="KW-1185">Reference proteome</keyword>
<dbReference type="AlphaFoldDB" id="A0A1E1L5A2"/>
<protein>
    <recommendedName>
        <fullName evidence="1">2EXR domain-containing protein</fullName>
    </recommendedName>
</protein>
<dbReference type="PANTHER" id="PTHR35910:SF6">
    <property type="entry name" value="2EXR DOMAIN-CONTAINING PROTEIN"/>
    <property type="match status" value="1"/>
</dbReference>
<evidence type="ECO:0000313" key="3">
    <source>
        <dbReference type="Proteomes" id="UP000178912"/>
    </source>
</evidence>
<evidence type="ECO:0000313" key="2">
    <source>
        <dbReference type="EMBL" id="CZT05674.1"/>
    </source>
</evidence>
<gene>
    <name evidence="2" type="ORF">RAG0_11662</name>
</gene>
<dbReference type="OrthoDB" id="3560998at2759"/>
<dbReference type="EMBL" id="FJUX01000078">
    <property type="protein sequence ID" value="CZT05674.1"/>
    <property type="molecule type" value="Genomic_DNA"/>
</dbReference>